<reference evidence="4 5" key="1">
    <citation type="journal article" date="2023" name="G3 (Bethesda)">
        <title>A chromosome-level genome assembly of Zasmidium syzygii isolated from banana leaves.</title>
        <authorList>
            <person name="van Westerhoven A.C."/>
            <person name="Mehrabi R."/>
            <person name="Talebi R."/>
            <person name="Steentjes M.B.F."/>
            <person name="Corcolon B."/>
            <person name="Chong P.A."/>
            <person name="Kema G.H.J."/>
            <person name="Seidl M.F."/>
        </authorList>
    </citation>
    <scope>NUCLEOTIDE SEQUENCE [LARGE SCALE GENOMIC DNA]</scope>
    <source>
        <strain evidence="4 5">P124</strain>
    </source>
</reference>
<dbReference type="Pfam" id="PF02582">
    <property type="entry name" value="DUF155"/>
    <property type="match status" value="1"/>
</dbReference>
<evidence type="ECO:0000256" key="2">
    <source>
        <dbReference type="SAM" id="MobiDB-lite"/>
    </source>
</evidence>
<evidence type="ECO:0000259" key="3">
    <source>
        <dbReference type="Pfam" id="PF02582"/>
    </source>
</evidence>
<gene>
    <name evidence="4" type="ORF">PRZ48_011473</name>
</gene>
<dbReference type="EMBL" id="JAXOVC010000009">
    <property type="protein sequence ID" value="KAK4497024.1"/>
    <property type="molecule type" value="Genomic_DNA"/>
</dbReference>
<sequence length="464" mass="52372">MAPSRAATWIAFGSIVKRTLTTTTPIRSSPLPQCKLPHHQSLTSTSRNPARKIPRNHFTSNRVVRQENKNASESEKSASKQPPKRNAASKRASSNSLRKVAIEAQRSRGVVKKGGKSRYVEDTKDVTGYCAAETYNLSTARHALQREGYETDPWKTGLRAQVLHAQTPNFVIKDDEIGIERPQGVGDVFVFPSGCVVTWNVPEKVAKTIVERVLITAAGSDSHPDKTEIEDLEYIEDPSRETSKIVGETIILGTKPSDHHTPDTTLEDDFYNRSPEIDNILAKIAFSSALARSTKLAVLENALSHYLDTTQHIPKVLARGKALRINRRQILQRTGELLEIRSQLNLYSEITDSLPDLFWDSPHELGLEGYYEMVGRALDVGVRIKVLNEKMDYASEIAAVLRERLSEKHSSMLEWMIIGLICIEVGFGVVHLWRESEALEEKEDERRTRELFEVWLERELKNQK</sequence>
<dbReference type="Proteomes" id="UP001305779">
    <property type="component" value="Unassembled WGS sequence"/>
</dbReference>
<dbReference type="InterPro" id="IPR051624">
    <property type="entry name" value="RMD1/Sad1-interacting"/>
</dbReference>
<evidence type="ECO:0000313" key="5">
    <source>
        <dbReference type="Proteomes" id="UP001305779"/>
    </source>
</evidence>
<comment type="similarity">
    <text evidence="1">Belongs to the RMD1/sif2 family.</text>
</comment>
<proteinExistence type="inferred from homology"/>
<feature type="compositionally biased region" description="Low complexity" evidence="2">
    <location>
        <begin position="79"/>
        <end position="99"/>
    </location>
</feature>
<dbReference type="InterPro" id="IPR003734">
    <property type="entry name" value="DUF155"/>
</dbReference>
<evidence type="ECO:0000313" key="4">
    <source>
        <dbReference type="EMBL" id="KAK4497024.1"/>
    </source>
</evidence>
<evidence type="ECO:0000256" key="1">
    <source>
        <dbReference type="ARBA" id="ARBA00008306"/>
    </source>
</evidence>
<dbReference type="PANTHER" id="PTHR16255:SF1">
    <property type="entry name" value="REQUIRED FOR MEIOTIC NUCLEAR DIVISION PROTEIN 1 HOMOLOG"/>
    <property type="match status" value="1"/>
</dbReference>
<dbReference type="PANTHER" id="PTHR16255">
    <property type="entry name" value="REQUIRED FOR MEIOTIC NUCLEAR DIVISION PROTEIN 1 HOMOLOG"/>
    <property type="match status" value="1"/>
</dbReference>
<accession>A0ABR0E6S6</accession>
<keyword evidence="5" id="KW-1185">Reference proteome</keyword>
<feature type="region of interest" description="Disordered" evidence="2">
    <location>
        <begin position="24"/>
        <end position="101"/>
    </location>
</feature>
<comment type="caution">
    <text evidence="4">The sequence shown here is derived from an EMBL/GenBank/DDBJ whole genome shotgun (WGS) entry which is preliminary data.</text>
</comment>
<feature type="compositionally biased region" description="Basic and acidic residues" evidence="2">
    <location>
        <begin position="64"/>
        <end position="78"/>
    </location>
</feature>
<protein>
    <recommendedName>
        <fullName evidence="3">DUF155 domain-containing protein</fullName>
    </recommendedName>
</protein>
<feature type="domain" description="DUF155" evidence="3">
    <location>
        <begin position="188"/>
        <end position="388"/>
    </location>
</feature>
<organism evidence="4 5">
    <name type="scientific">Zasmidium cellare</name>
    <name type="common">Wine cellar mold</name>
    <name type="synonym">Racodium cellare</name>
    <dbReference type="NCBI Taxonomy" id="395010"/>
    <lineage>
        <taxon>Eukaryota</taxon>
        <taxon>Fungi</taxon>
        <taxon>Dikarya</taxon>
        <taxon>Ascomycota</taxon>
        <taxon>Pezizomycotina</taxon>
        <taxon>Dothideomycetes</taxon>
        <taxon>Dothideomycetidae</taxon>
        <taxon>Mycosphaerellales</taxon>
        <taxon>Mycosphaerellaceae</taxon>
        <taxon>Zasmidium</taxon>
    </lineage>
</organism>
<name>A0ABR0E6S6_ZASCE</name>